<evidence type="ECO:0000259" key="2">
    <source>
        <dbReference type="PROSITE" id="PS50975"/>
    </source>
</evidence>
<feature type="domain" description="ATP-grasp" evidence="2">
    <location>
        <begin position="135"/>
        <end position="326"/>
    </location>
</feature>
<dbReference type="InterPro" id="IPR011761">
    <property type="entry name" value="ATP-grasp"/>
</dbReference>
<dbReference type="SUPFAM" id="SSF56059">
    <property type="entry name" value="Glutathione synthetase ATP-binding domain-like"/>
    <property type="match status" value="1"/>
</dbReference>
<keyword evidence="4" id="KW-1185">Reference proteome</keyword>
<dbReference type="GO" id="GO:0005524">
    <property type="term" value="F:ATP binding"/>
    <property type="evidence" value="ECO:0007669"/>
    <property type="project" value="UniProtKB-UniRule"/>
</dbReference>
<dbReference type="RefSeq" id="WP_037500976.1">
    <property type="nucleotide sequence ID" value="NZ_JJMU01000053.1"/>
</dbReference>
<proteinExistence type="predicted"/>
<dbReference type="InterPro" id="IPR004218">
    <property type="entry name" value="GSHS_ATP-bd"/>
</dbReference>
<organism evidence="3 4">
    <name type="scientific">Sphingobacterium deserti</name>
    <dbReference type="NCBI Taxonomy" id="1229276"/>
    <lineage>
        <taxon>Bacteria</taxon>
        <taxon>Pseudomonadati</taxon>
        <taxon>Bacteroidota</taxon>
        <taxon>Sphingobacteriia</taxon>
        <taxon>Sphingobacteriales</taxon>
        <taxon>Sphingobacteriaceae</taxon>
        <taxon>Sphingobacterium</taxon>
    </lineage>
</organism>
<dbReference type="Gene3D" id="3.40.50.20">
    <property type="match status" value="1"/>
</dbReference>
<dbReference type="PANTHER" id="PTHR21621">
    <property type="entry name" value="RIBOSOMAL PROTEIN S6 MODIFICATION PROTEIN"/>
    <property type="match status" value="1"/>
</dbReference>
<dbReference type="Gene3D" id="3.30.1490.20">
    <property type="entry name" value="ATP-grasp fold, A domain"/>
    <property type="match status" value="1"/>
</dbReference>
<dbReference type="GO" id="GO:0004363">
    <property type="term" value="F:glutathione synthase activity"/>
    <property type="evidence" value="ECO:0007669"/>
    <property type="project" value="InterPro"/>
</dbReference>
<dbReference type="AlphaFoldDB" id="A0A0B8T735"/>
<dbReference type="SUPFAM" id="SSF52440">
    <property type="entry name" value="PreATP-grasp domain"/>
    <property type="match status" value="1"/>
</dbReference>
<dbReference type="Pfam" id="PF02955">
    <property type="entry name" value="GSH-S_ATP"/>
    <property type="match status" value="1"/>
</dbReference>
<evidence type="ECO:0000313" key="4">
    <source>
        <dbReference type="Proteomes" id="UP000031802"/>
    </source>
</evidence>
<keyword evidence="1" id="KW-0547">Nucleotide-binding</keyword>
<dbReference type="eggNOG" id="COG0189">
    <property type="taxonomic scope" value="Bacteria"/>
</dbReference>
<dbReference type="InterPro" id="IPR004215">
    <property type="entry name" value="GSHS_N"/>
</dbReference>
<evidence type="ECO:0000256" key="1">
    <source>
        <dbReference type="PROSITE-ProRule" id="PRU00409"/>
    </source>
</evidence>
<keyword evidence="1" id="KW-0067">ATP-binding</keyword>
<dbReference type="GO" id="GO:0046872">
    <property type="term" value="F:metal ion binding"/>
    <property type="evidence" value="ECO:0007669"/>
    <property type="project" value="InterPro"/>
</dbReference>
<dbReference type="STRING" id="1229276.DI53_2916"/>
<dbReference type="Pfam" id="PF02951">
    <property type="entry name" value="GSH-S_N"/>
    <property type="match status" value="1"/>
</dbReference>
<accession>A0A0B8T735</accession>
<dbReference type="OrthoDB" id="9785415at2"/>
<dbReference type="PATRIC" id="fig|1229276.3.peg.3015"/>
<reference evidence="3 4" key="2">
    <citation type="journal article" date="2015" name="PLoS ONE">
        <title>Whole-Genome Optical Mapping and Finished Genome Sequence of Sphingobacterium deserti sp. nov., a New Species Isolated from the Western Desert of China.</title>
        <authorList>
            <person name="Teng C."/>
            <person name="Zhou Z."/>
            <person name="Molnar I."/>
            <person name="Li X."/>
            <person name="Tang R."/>
            <person name="Chen M."/>
            <person name="Wang L."/>
            <person name="Su S."/>
            <person name="Zhang W."/>
            <person name="Lin M."/>
        </authorList>
    </citation>
    <scope>NUCLEOTIDE SEQUENCE [LARGE SCALE GENOMIC DNA]</scope>
    <source>
        <strain evidence="4">ACCC05744</strain>
    </source>
</reference>
<dbReference type="Gene3D" id="3.30.470.20">
    <property type="entry name" value="ATP-grasp fold, B domain"/>
    <property type="match status" value="1"/>
</dbReference>
<reference evidence="4" key="1">
    <citation type="submission" date="2014-04" db="EMBL/GenBank/DDBJ databases">
        <title>Whole-Genome optical mapping and complete genome sequence of Sphingobacterium deserti sp. nov., a new spaces isolated from desert in the west of China.</title>
        <authorList>
            <person name="Teng C."/>
            <person name="Zhou Z."/>
            <person name="Li X."/>
            <person name="Chen M."/>
            <person name="Lin M."/>
            <person name="Wang L."/>
            <person name="Su S."/>
            <person name="Zhang C."/>
            <person name="Zhang W."/>
        </authorList>
    </citation>
    <scope>NUCLEOTIDE SEQUENCE [LARGE SCALE GENOMIC DNA]</scope>
    <source>
        <strain evidence="4">ACCC05744</strain>
    </source>
</reference>
<name>A0A0B8T735_9SPHI</name>
<dbReference type="EMBL" id="JJMU01000053">
    <property type="protein sequence ID" value="KGE13385.1"/>
    <property type="molecule type" value="Genomic_DNA"/>
</dbReference>
<dbReference type="InterPro" id="IPR013815">
    <property type="entry name" value="ATP_grasp_subdomain_1"/>
</dbReference>
<dbReference type="GO" id="GO:0005737">
    <property type="term" value="C:cytoplasm"/>
    <property type="evidence" value="ECO:0007669"/>
    <property type="project" value="TreeGrafter"/>
</dbReference>
<dbReference type="PROSITE" id="PS50975">
    <property type="entry name" value="ATP_GRASP"/>
    <property type="match status" value="1"/>
</dbReference>
<dbReference type="PANTHER" id="PTHR21621:SF4">
    <property type="entry name" value="GLUTATHIONE SYNTHETASE"/>
    <property type="match status" value="1"/>
</dbReference>
<evidence type="ECO:0000313" key="3">
    <source>
        <dbReference type="EMBL" id="KGE13385.1"/>
    </source>
</evidence>
<gene>
    <name evidence="3" type="ORF">DI53_2916</name>
</gene>
<comment type="caution">
    <text evidence="3">The sequence shown here is derived from an EMBL/GenBank/DDBJ whole genome shotgun (WGS) entry which is preliminary data.</text>
</comment>
<dbReference type="InterPro" id="IPR016185">
    <property type="entry name" value="PreATP-grasp_dom_sf"/>
</dbReference>
<protein>
    <submittedName>
        <fullName evidence="3">Glutathione synthetase</fullName>
    </submittedName>
</protein>
<dbReference type="Proteomes" id="UP000031802">
    <property type="component" value="Unassembled WGS sequence"/>
</dbReference>
<sequence>MNIAFLINQTHKEEVIFTTTLLAFKAHKRGHRILYIGLADFSYQGDQSVGAHCRIVEPSDQIADEEALLEHLRETEKVYVDSKQMDLLWIRFDPVLDMISRPWAAATALQFAQLIKRQGTWVINDPDKLVEASDKLYLEHFPKEIRPKTVITRSYDDVIQFLDQQEDQLILKPLKGSGGKNVFLLKKDERHNLKQTVEVIARDGYLLAQEYLPAATKGDIRFFLVDGKPLAIDGKYASVNRVQQKGDIRSNIHQGGTAQVAVIDDKILQTVDKVSKKLHDDGMYFVGLDIVGDKIMEINVFSPGALGHAGKLNNCDYASLLLDDVEQKLSERKQKTDNTAKGV</sequence>